<name>A0A0F9AC60_9ZZZZ</name>
<protein>
    <recommendedName>
        <fullName evidence="1">C2H2-type domain-containing protein</fullName>
    </recommendedName>
</protein>
<dbReference type="CDD" id="cd00085">
    <property type="entry name" value="HNHc"/>
    <property type="match status" value="1"/>
</dbReference>
<proteinExistence type="predicted"/>
<organism evidence="2">
    <name type="scientific">marine sediment metagenome</name>
    <dbReference type="NCBI Taxonomy" id="412755"/>
    <lineage>
        <taxon>unclassified sequences</taxon>
        <taxon>metagenomes</taxon>
        <taxon>ecological metagenomes</taxon>
    </lineage>
</organism>
<gene>
    <name evidence="2" type="ORF">LCGC14_2930440</name>
</gene>
<dbReference type="Gene3D" id="1.10.30.50">
    <property type="match status" value="1"/>
</dbReference>
<dbReference type="InterPro" id="IPR003615">
    <property type="entry name" value="HNH_nuc"/>
</dbReference>
<sequence>MVIMGKTKIVRTYTAVILYDSPKANNSNSFRKIGLESLANLCHNCGNLLGLRKEANRFISTCFCGYSKILSPNKLNPHKGKKTYSCSFCGKVFFQKGSFLQHCRDKGHNINKVYKEYKKQGIFLDEMIKIENKRKTTRGKKRNLILSFLIKMITNFNCQICKKNSEIKICDKIEVHHIIPLSKNGKDHSDNLIVLCH</sequence>
<dbReference type="InterPro" id="IPR036236">
    <property type="entry name" value="Znf_C2H2_sf"/>
</dbReference>
<evidence type="ECO:0000259" key="1">
    <source>
        <dbReference type="PROSITE" id="PS50157"/>
    </source>
</evidence>
<comment type="caution">
    <text evidence="2">The sequence shown here is derived from an EMBL/GenBank/DDBJ whole genome shotgun (WGS) entry which is preliminary data.</text>
</comment>
<dbReference type="InterPro" id="IPR002711">
    <property type="entry name" value="HNH"/>
</dbReference>
<dbReference type="GO" id="GO:0004519">
    <property type="term" value="F:endonuclease activity"/>
    <property type="evidence" value="ECO:0007669"/>
    <property type="project" value="InterPro"/>
</dbReference>
<dbReference type="GO" id="GO:0003676">
    <property type="term" value="F:nucleic acid binding"/>
    <property type="evidence" value="ECO:0007669"/>
    <property type="project" value="InterPro"/>
</dbReference>
<dbReference type="GO" id="GO:0008270">
    <property type="term" value="F:zinc ion binding"/>
    <property type="evidence" value="ECO:0007669"/>
    <property type="project" value="InterPro"/>
</dbReference>
<dbReference type="Pfam" id="PF01844">
    <property type="entry name" value="HNH"/>
    <property type="match status" value="1"/>
</dbReference>
<dbReference type="EMBL" id="LAZR01058481">
    <property type="protein sequence ID" value="KKK69796.1"/>
    <property type="molecule type" value="Genomic_DNA"/>
</dbReference>
<dbReference type="SUPFAM" id="SSF57667">
    <property type="entry name" value="beta-beta-alpha zinc fingers"/>
    <property type="match status" value="1"/>
</dbReference>
<feature type="non-terminal residue" evidence="2">
    <location>
        <position position="197"/>
    </location>
</feature>
<evidence type="ECO:0000313" key="2">
    <source>
        <dbReference type="EMBL" id="KKK69796.1"/>
    </source>
</evidence>
<reference evidence="2" key="1">
    <citation type="journal article" date="2015" name="Nature">
        <title>Complex archaea that bridge the gap between prokaryotes and eukaryotes.</title>
        <authorList>
            <person name="Spang A."/>
            <person name="Saw J.H."/>
            <person name="Jorgensen S.L."/>
            <person name="Zaremba-Niedzwiedzka K."/>
            <person name="Martijn J."/>
            <person name="Lind A.E."/>
            <person name="van Eijk R."/>
            <person name="Schleper C."/>
            <person name="Guy L."/>
            <person name="Ettema T.J."/>
        </authorList>
    </citation>
    <scope>NUCLEOTIDE SEQUENCE</scope>
</reference>
<dbReference type="InterPro" id="IPR013087">
    <property type="entry name" value="Znf_C2H2_type"/>
</dbReference>
<feature type="domain" description="C2H2-type" evidence="1">
    <location>
        <begin position="84"/>
        <end position="113"/>
    </location>
</feature>
<dbReference type="AlphaFoldDB" id="A0A0F9AC60"/>
<accession>A0A0F9AC60</accession>
<dbReference type="PROSITE" id="PS00028">
    <property type="entry name" value="ZINC_FINGER_C2H2_1"/>
    <property type="match status" value="1"/>
</dbReference>
<dbReference type="Gene3D" id="3.30.160.60">
    <property type="entry name" value="Classic Zinc Finger"/>
    <property type="match status" value="1"/>
</dbReference>
<dbReference type="PROSITE" id="PS50157">
    <property type="entry name" value="ZINC_FINGER_C2H2_2"/>
    <property type="match status" value="1"/>
</dbReference>